<feature type="compositionally biased region" description="Low complexity" evidence="10">
    <location>
        <begin position="62"/>
        <end position="76"/>
    </location>
</feature>
<keyword evidence="8" id="KW-0539">Nucleus</keyword>
<dbReference type="GO" id="GO:0005634">
    <property type="term" value="C:nucleus"/>
    <property type="evidence" value="ECO:0007669"/>
    <property type="project" value="UniProtKB-SubCell"/>
</dbReference>
<evidence type="ECO:0000256" key="7">
    <source>
        <dbReference type="ARBA" id="ARBA00023163"/>
    </source>
</evidence>
<keyword evidence="13" id="KW-1185">Reference proteome</keyword>
<dbReference type="PANTHER" id="PTHR46179">
    <property type="entry name" value="ZINC FINGER PROTEIN"/>
    <property type="match status" value="1"/>
</dbReference>
<evidence type="ECO:0000256" key="9">
    <source>
        <dbReference type="PROSITE-ProRule" id="PRU00042"/>
    </source>
</evidence>
<proteinExistence type="predicted"/>
<evidence type="ECO:0000256" key="2">
    <source>
        <dbReference type="ARBA" id="ARBA00022723"/>
    </source>
</evidence>
<dbReference type="KEGG" id="dha:DEHA2C16610g"/>
<feature type="compositionally biased region" description="Polar residues" evidence="10">
    <location>
        <begin position="185"/>
        <end position="199"/>
    </location>
</feature>
<evidence type="ECO:0000256" key="3">
    <source>
        <dbReference type="ARBA" id="ARBA00022737"/>
    </source>
</evidence>
<dbReference type="GeneID" id="2900715"/>
<evidence type="ECO:0000313" key="12">
    <source>
        <dbReference type="EMBL" id="CAG86491.2"/>
    </source>
</evidence>
<feature type="region of interest" description="Disordered" evidence="10">
    <location>
        <begin position="358"/>
        <end position="400"/>
    </location>
</feature>
<feature type="compositionally biased region" description="Low complexity" evidence="10">
    <location>
        <begin position="459"/>
        <end position="469"/>
    </location>
</feature>
<dbReference type="SMART" id="SM00355">
    <property type="entry name" value="ZnF_C2H2"/>
    <property type="match status" value="2"/>
</dbReference>
<dbReference type="PROSITE" id="PS50157">
    <property type="entry name" value="ZINC_FINGER_C2H2_2"/>
    <property type="match status" value="1"/>
</dbReference>
<keyword evidence="5" id="KW-0862">Zinc</keyword>
<dbReference type="AlphaFoldDB" id="Q6BTR0"/>
<dbReference type="GO" id="GO:0000978">
    <property type="term" value="F:RNA polymerase II cis-regulatory region sequence-specific DNA binding"/>
    <property type="evidence" value="ECO:0007669"/>
    <property type="project" value="UniProtKB-ARBA"/>
</dbReference>
<evidence type="ECO:0000256" key="6">
    <source>
        <dbReference type="ARBA" id="ARBA00023015"/>
    </source>
</evidence>
<feature type="region of interest" description="Disordered" evidence="10">
    <location>
        <begin position="415"/>
        <end position="477"/>
    </location>
</feature>
<dbReference type="RefSeq" id="XP_458409.2">
    <property type="nucleotide sequence ID" value="XM_458409.1"/>
</dbReference>
<dbReference type="Proteomes" id="UP000000599">
    <property type="component" value="Chromosome C"/>
</dbReference>
<protein>
    <submittedName>
        <fullName evidence="12">DEHA2C16610p</fullName>
    </submittedName>
</protein>
<sequence>MSQTQDIKAKQTKDEGGNEDKPLDKNTKVEDGREESEKSESGYLGEEKLDINKQTVGGTDNQQTASAALSQQQQPQKAPPQIAPYMGYYNGVMPPFYQSFPYSNVSNASYKYYGPKVSQTYSGNTTNQIPQESQPNYQTIQPQLQGQQPQAPAQNQLQPSAKQPQMSAQQVQALQDHQHHHLQANIQQGQHMSLPQHNSPHGIGVENFQISQYQPTNTFKVGRPKKTEDKISKSKFNSKFKTKSINDRPYSCSFPGCDWAFARQSDLRRHAKSHSEPSYHCPYWRNDPTCHRNGGAFNRLDVLKRHLKLVHYVQDKHQIVDGSKEDPGWCRACQRMFPNSKIFIDHCLECAQQLTPAEWKSNDPSKPDQNQHQLSNNHSNQGIHMSNQYIPNNPQTHNDNQIYQISDIPKINNQDANSILQSPPPNTASSGNNGHENSSGGQNENKDNESFFLEKIPSNPNQNFNVFNNAPHTNSSY</sequence>
<keyword evidence="3" id="KW-0677">Repeat</keyword>
<evidence type="ECO:0000256" key="5">
    <source>
        <dbReference type="ARBA" id="ARBA00022833"/>
    </source>
</evidence>
<evidence type="ECO:0000259" key="11">
    <source>
        <dbReference type="PROSITE" id="PS50157"/>
    </source>
</evidence>
<dbReference type="Gene3D" id="3.30.160.60">
    <property type="entry name" value="Classic Zinc Finger"/>
    <property type="match status" value="1"/>
</dbReference>
<feature type="domain" description="C2H2-type" evidence="11">
    <location>
        <begin position="250"/>
        <end position="279"/>
    </location>
</feature>
<reference evidence="12 13" key="1">
    <citation type="journal article" date="2004" name="Nature">
        <title>Genome evolution in yeasts.</title>
        <authorList>
            <consortium name="Genolevures"/>
            <person name="Dujon B."/>
            <person name="Sherman D."/>
            <person name="Fischer G."/>
            <person name="Durrens P."/>
            <person name="Casaregola S."/>
            <person name="Lafontaine I."/>
            <person name="de Montigny J."/>
            <person name="Marck C."/>
            <person name="Neuveglise C."/>
            <person name="Talla E."/>
            <person name="Goffard N."/>
            <person name="Frangeul L."/>
            <person name="Aigle M."/>
            <person name="Anthouard V."/>
            <person name="Babour A."/>
            <person name="Barbe V."/>
            <person name="Barnay S."/>
            <person name="Blanchin S."/>
            <person name="Beckerich J.M."/>
            <person name="Beyne E."/>
            <person name="Bleykasten C."/>
            <person name="Boisrame A."/>
            <person name="Boyer J."/>
            <person name="Cattolico L."/>
            <person name="Confanioleri F."/>
            <person name="de Daruvar A."/>
            <person name="Despons L."/>
            <person name="Fabre E."/>
            <person name="Fairhead C."/>
            <person name="Ferry-Dumazet H."/>
            <person name="Groppi A."/>
            <person name="Hantraye F."/>
            <person name="Hennequin C."/>
            <person name="Jauniaux N."/>
            <person name="Joyet P."/>
            <person name="Kachouri R."/>
            <person name="Kerrest A."/>
            <person name="Koszul R."/>
            <person name="Lemaire M."/>
            <person name="Lesur I."/>
            <person name="Ma L."/>
            <person name="Muller H."/>
            <person name="Nicaud J.M."/>
            <person name="Nikolski M."/>
            <person name="Oztas S."/>
            <person name="Ozier-Kalogeropoulos O."/>
            <person name="Pellenz S."/>
            <person name="Potier S."/>
            <person name="Richard G.F."/>
            <person name="Straub M.L."/>
            <person name="Suleau A."/>
            <person name="Swennene D."/>
            <person name="Tekaia F."/>
            <person name="Wesolowski-Louvel M."/>
            <person name="Westhof E."/>
            <person name="Wirth B."/>
            <person name="Zeniou-Meyer M."/>
            <person name="Zivanovic I."/>
            <person name="Bolotin-Fukuhara M."/>
            <person name="Thierry A."/>
            <person name="Bouchier C."/>
            <person name="Caudron B."/>
            <person name="Scarpelli C."/>
            <person name="Gaillardin C."/>
            <person name="Weissenbach J."/>
            <person name="Wincker P."/>
            <person name="Souciet J.L."/>
        </authorList>
    </citation>
    <scope>NUCLEOTIDE SEQUENCE [LARGE SCALE GENOMIC DNA]</scope>
    <source>
        <strain evidence="13">ATCC 36239 / CBS 767 / BCRC 21394 / JCM 1990 / NBRC 0083 / IGC 2968</strain>
    </source>
</reference>
<dbReference type="InterPro" id="IPR013087">
    <property type="entry name" value="Znf_C2H2_type"/>
</dbReference>
<feature type="compositionally biased region" description="Polar residues" evidence="10">
    <location>
        <begin position="382"/>
        <end position="400"/>
    </location>
</feature>
<feature type="region of interest" description="Disordered" evidence="10">
    <location>
        <begin position="140"/>
        <end position="234"/>
    </location>
</feature>
<evidence type="ECO:0000256" key="1">
    <source>
        <dbReference type="ARBA" id="ARBA00004123"/>
    </source>
</evidence>
<dbReference type="VEuPathDB" id="FungiDB:DEHA2C16610g"/>
<keyword evidence="4 9" id="KW-0863">Zinc-finger</keyword>
<dbReference type="PANTHER" id="PTHR46179:SF13">
    <property type="entry name" value="C2H2-TYPE DOMAIN-CONTAINING PROTEIN"/>
    <property type="match status" value="1"/>
</dbReference>
<organism evidence="12 13">
    <name type="scientific">Debaryomyces hansenii (strain ATCC 36239 / CBS 767 / BCRC 21394 / JCM 1990 / NBRC 0083 / IGC 2968)</name>
    <name type="common">Yeast</name>
    <name type="synonym">Torulaspora hansenii</name>
    <dbReference type="NCBI Taxonomy" id="284592"/>
    <lineage>
        <taxon>Eukaryota</taxon>
        <taxon>Fungi</taxon>
        <taxon>Dikarya</taxon>
        <taxon>Ascomycota</taxon>
        <taxon>Saccharomycotina</taxon>
        <taxon>Pichiomycetes</taxon>
        <taxon>Debaryomycetaceae</taxon>
        <taxon>Debaryomyces</taxon>
    </lineage>
</organism>
<evidence type="ECO:0000313" key="13">
    <source>
        <dbReference type="Proteomes" id="UP000000599"/>
    </source>
</evidence>
<dbReference type="HOGENOM" id="CLU_572405_0_0_1"/>
<keyword evidence="6" id="KW-0805">Transcription regulation</keyword>
<comment type="subcellular location">
    <subcellularLocation>
        <location evidence="1">Nucleus</location>
    </subcellularLocation>
</comment>
<dbReference type="EMBL" id="CR382135">
    <property type="protein sequence ID" value="CAG86491.2"/>
    <property type="molecule type" value="Genomic_DNA"/>
</dbReference>
<name>Q6BTR0_DEBHA</name>
<dbReference type="InterPro" id="IPR051061">
    <property type="entry name" value="Zinc_finger_trans_reg"/>
</dbReference>
<dbReference type="GO" id="GO:0000981">
    <property type="term" value="F:DNA-binding transcription factor activity, RNA polymerase II-specific"/>
    <property type="evidence" value="ECO:0007669"/>
    <property type="project" value="UniProtKB-ARBA"/>
</dbReference>
<feature type="compositionally biased region" description="Polar residues" evidence="10">
    <location>
        <begin position="52"/>
        <end position="61"/>
    </location>
</feature>
<feature type="compositionally biased region" description="Basic and acidic residues" evidence="10">
    <location>
        <begin position="7"/>
        <end position="51"/>
    </location>
</feature>
<dbReference type="SUPFAM" id="SSF57667">
    <property type="entry name" value="beta-beta-alpha zinc fingers"/>
    <property type="match status" value="1"/>
</dbReference>
<keyword evidence="2" id="KW-0479">Metal-binding</keyword>
<feature type="compositionally biased region" description="Low complexity" evidence="10">
    <location>
        <begin position="370"/>
        <end position="381"/>
    </location>
</feature>
<evidence type="ECO:0000256" key="4">
    <source>
        <dbReference type="ARBA" id="ARBA00022771"/>
    </source>
</evidence>
<dbReference type="GO" id="GO:0008270">
    <property type="term" value="F:zinc ion binding"/>
    <property type="evidence" value="ECO:0007669"/>
    <property type="project" value="UniProtKB-KW"/>
</dbReference>
<feature type="compositionally biased region" description="Polar residues" evidence="10">
    <location>
        <begin position="208"/>
        <end position="219"/>
    </location>
</feature>
<dbReference type="InterPro" id="IPR036236">
    <property type="entry name" value="Znf_C2H2_sf"/>
</dbReference>
<dbReference type="eggNOG" id="KOG1721">
    <property type="taxonomic scope" value="Eukaryota"/>
</dbReference>
<evidence type="ECO:0000256" key="10">
    <source>
        <dbReference type="SAM" id="MobiDB-lite"/>
    </source>
</evidence>
<gene>
    <name evidence="12" type="ordered locus">DEHA2C16610g</name>
</gene>
<dbReference type="PROSITE" id="PS00028">
    <property type="entry name" value="ZINC_FINGER_C2H2_1"/>
    <property type="match status" value="1"/>
</dbReference>
<feature type="compositionally biased region" description="Low complexity" evidence="10">
    <location>
        <begin position="141"/>
        <end position="159"/>
    </location>
</feature>
<dbReference type="InParanoid" id="Q6BTR0"/>
<feature type="region of interest" description="Disordered" evidence="10">
    <location>
        <begin position="1"/>
        <end position="81"/>
    </location>
</feature>
<evidence type="ECO:0000256" key="8">
    <source>
        <dbReference type="ARBA" id="ARBA00023242"/>
    </source>
</evidence>
<dbReference type="FunFam" id="3.30.160.60:FF:000125">
    <property type="entry name" value="Putative zinc finger protein 143"/>
    <property type="match status" value="1"/>
</dbReference>
<keyword evidence="7" id="KW-0804">Transcription</keyword>
<accession>Q6BTR0</accession>
<feature type="compositionally biased region" description="Low complexity" evidence="10">
    <location>
        <begin position="429"/>
        <end position="443"/>
    </location>
</feature>
<dbReference type="OrthoDB" id="2687452at2759"/>